<protein>
    <submittedName>
        <fullName evidence="1">Protein SWT21</fullName>
    </submittedName>
</protein>
<evidence type="ECO:0000313" key="2">
    <source>
        <dbReference type="Proteomes" id="UP000095728"/>
    </source>
</evidence>
<dbReference type="FunCoup" id="A0A1E5RMZ6">
    <property type="interactions" value="30"/>
</dbReference>
<dbReference type="AlphaFoldDB" id="A0A1E5RMZ6"/>
<dbReference type="InParanoid" id="A0A1E5RMZ6"/>
<sequence length="393" mass="45153">MQKNRSPTPTPQYISTCIDAQWFSDGRGVVTIHSDHTIQVCISPTNNFENFYTRRWVKNQSMMAGMVVPGTTSILLSCKNMPLQMYNLPLDSALNGNLPQSYETPSTYLPSATFTYNTTFRVHNEAFSPLFSIISHPFEQSRFYTGTNKARIDTFDMQHKDPVRTWEPRPKRRRGVGHVSALSTCKADPSVLYAGTSQHAVFHVDQRTKDMDYMVSCSNGVAQILQSDNANYLYLIPKRFCDDNQTIKVWDLRKDDFVAKLHLPMTKSSNKELKMKNSKCSMNSLHGLLVGSPFDSSYIYKWDKIVVETGGVNAYSEEQNFPTDIIHYQDKFDLQDENLYTRIIETNPKNNHMAFICCTEKYRTGYKSVLKDKEIIGGKFTRSQPQRSIFFQF</sequence>
<organism evidence="1 2">
    <name type="scientific">Hanseniaspora osmophila</name>
    <dbReference type="NCBI Taxonomy" id="56408"/>
    <lineage>
        <taxon>Eukaryota</taxon>
        <taxon>Fungi</taxon>
        <taxon>Dikarya</taxon>
        <taxon>Ascomycota</taxon>
        <taxon>Saccharomycotina</taxon>
        <taxon>Saccharomycetes</taxon>
        <taxon>Saccharomycodales</taxon>
        <taxon>Saccharomycodaceae</taxon>
        <taxon>Hanseniaspora</taxon>
    </lineage>
</organism>
<proteinExistence type="predicted"/>
<accession>A0A1E5RMZ6</accession>
<gene>
    <name evidence="1" type="ORF">AWRI3579_g635</name>
</gene>
<dbReference type="InterPro" id="IPR036322">
    <property type="entry name" value="WD40_repeat_dom_sf"/>
</dbReference>
<dbReference type="EMBL" id="LPNM01000005">
    <property type="protein sequence ID" value="OEJ88256.1"/>
    <property type="molecule type" value="Genomic_DNA"/>
</dbReference>
<dbReference type="Proteomes" id="UP000095728">
    <property type="component" value="Unassembled WGS sequence"/>
</dbReference>
<comment type="caution">
    <text evidence="1">The sequence shown here is derived from an EMBL/GenBank/DDBJ whole genome shotgun (WGS) entry which is preliminary data.</text>
</comment>
<evidence type="ECO:0000313" key="1">
    <source>
        <dbReference type="EMBL" id="OEJ88256.1"/>
    </source>
</evidence>
<dbReference type="OrthoDB" id="239865at2759"/>
<keyword evidence="2" id="KW-1185">Reference proteome</keyword>
<dbReference type="SUPFAM" id="SSF50978">
    <property type="entry name" value="WD40 repeat-like"/>
    <property type="match status" value="1"/>
</dbReference>
<reference evidence="2" key="1">
    <citation type="journal article" date="2016" name="Genome Announc.">
        <title>Genome sequences of three species of Hanseniaspora isolated from spontaneous wine fermentations.</title>
        <authorList>
            <person name="Sternes P.R."/>
            <person name="Lee D."/>
            <person name="Kutyna D.R."/>
            <person name="Borneman A.R."/>
        </authorList>
    </citation>
    <scope>NUCLEOTIDE SEQUENCE [LARGE SCALE GENOMIC DNA]</scope>
    <source>
        <strain evidence="2">AWRI3579</strain>
    </source>
</reference>
<dbReference type="InterPro" id="IPR015943">
    <property type="entry name" value="WD40/YVTN_repeat-like_dom_sf"/>
</dbReference>
<name>A0A1E5RMZ6_9ASCO</name>
<dbReference type="Gene3D" id="2.130.10.10">
    <property type="entry name" value="YVTN repeat-like/Quinoprotein amine dehydrogenase"/>
    <property type="match status" value="1"/>
</dbReference>